<keyword evidence="2" id="KW-1133">Transmembrane helix</keyword>
<proteinExistence type="predicted"/>
<reference evidence="3 4" key="1">
    <citation type="submission" date="2019-12" db="EMBL/GenBank/DDBJ databases">
        <authorList>
            <person name="Zhao J."/>
        </authorList>
    </citation>
    <scope>NUCLEOTIDE SEQUENCE [LARGE SCALE GENOMIC DNA]</scope>
    <source>
        <strain evidence="3 4">S-15</strain>
    </source>
</reference>
<dbReference type="InterPro" id="IPR045755">
    <property type="entry name" value="FtsL-like"/>
</dbReference>
<dbReference type="AlphaFoldDB" id="A0A6N9NHA1"/>
<evidence type="ECO:0000313" key="4">
    <source>
        <dbReference type="Proteomes" id="UP000470771"/>
    </source>
</evidence>
<dbReference type="Pfam" id="PF19579">
    <property type="entry name" value="FtsL_2"/>
    <property type="match status" value="1"/>
</dbReference>
<evidence type="ECO:0008006" key="5">
    <source>
        <dbReference type="Google" id="ProtNLM"/>
    </source>
</evidence>
<keyword evidence="4" id="KW-1185">Reference proteome</keyword>
<protein>
    <recommendedName>
        <fullName evidence="5">Cell division protein FtsL</fullName>
    </recommendedName>
</protein>
<evidence type="ECO:0000256" key="1">
    <source>
        <dbReference type="SAM" id="MobiDB-lite"/>
    </source>
</evidence>
<evidence type="ECO:0000256" key="2">
    <source>
        <dbReference type="SAM" id="Phobius"/>
    </source>
</evidence>
<feature type="compositionally biased region" description="Basic and acidic residues" evidence="1">
    <location>
        <begin position="7"/>
        <end position="16"/>
    </location>
</feature>
<dbReference type="EMBL" id="WWNE01000004">
    <property type="protein sequence ID" value="NBG65222.1"/>
    <property type="molecule type" value="Genomic_DNA"/>
</dbReference>
<organism evidence="3 4">
    <name type="scientific">Acidiluteibacter ferrifornacis</name>
    <dbReference type="NCBI Taxonomy" id="2692424"/>
    <lineage>
        <taxon>Bacteria</taxon>
        <taxon>Pseudomonadati</taxon>
        <taxon>Bacteroidota</taxon>
        <taxon>Flavobacteriia</taxon>
        <taxon>Flavobacteriales</taxon>
        <taxon>Cryomorphaceae</taxon>
        <taxon>Acidiluteibacter</taxon>
    </lineage>
</organism>
<keyword evidence="2" id="KW-0472">Membrane</keyword>
<dbReference type="Proteomes" id="UP000470771">
    <property type="component" value="Unassembled WGS sequence"/>
</dbReference>
<name>A0A6N9NHA1_9FLAO</name>
<keyword evidence="2" id="KW-0812">Transmembrane</keyword>
<feature type="transmembrane region" description="Helical" evidence="2">
    <location>
        <begin position="40"/>
        <end position="59"/>
    </location>
</feature>
<evidence type="ECO:0000313" key="3">
    <source>
        <dbReference type="EMBL" id="NBG65222.1"/>
    </source>
</evidence>
<dbReference type="RefSeq" id="WP_160632153.1">
    <property type="nucleotide sequence ID" value="NZ_WWNE01000004.1"/>
</dbReference>
<feature type="region of interest" description="Disordered" evidence="1">
    <location>
        <begin position="1"/>
        <end position="22"/>
    </location>
</feature>
<gene>
    <name evidence="3" type="ORF">GQN54_03790</name>
</gene>
<sequence length="133" mass="15141">MNRFKKKETEKAEKSKAPTSEGVKGVRGVMSGNFLSGTNVVSSLPYIFFLTFLGICYIGNGYHAEKTIRELYKTNNEIKELRSEYITTKSELMYISKQSQVARATEIIGLKELTEPPKKIIVEKKDKKIKKID</sequence>
<accession>A0A6N9NHA1</accession>
<comment type="caution">
    <text evidence="3">The sequence shown here is derived from an EMBL/GenBank/DDBJ whole genome shotgun (WGS) entry which is preliminary data.</text>
</comment>